<reference evidence="2" key="1">
    <citation type="submission" date="2018-05" db="EMBL/GenBank/DDBJ databases">
        <authorList>
            <person name="Lanie J.A."/>
            <person name="Ng W.-L."/>
            <person name="Kazmierczak K.M."/>
            <person name="Andrzejewski T.M."/>
            <person name="Davidsen T.M."/>
            <person name="Wayne K.J."/>
            <person name="Tettelin H."/>
            <person name="Glass J.I."/>
            <person name="Rusch D."/>
            <person name="Podicherti R."/>
            <person name="Tsui H.-C.T."/>
            <person name="Winkler M.E."/>
        </authorList>
    </citation>
    <scope>NUCLEOTIDE SEQUENCE</scope>
</reference>
<organism evidence="2">
    <name type="scientific">marine metagenome</name>
    <dbReference type="NCBI Taxonomy" id="408172"/>
    <lineage>
        <taxon>unclassified sequences</taxon>
        <taxon>metagenomes</taxon>
        <taxon>ecological metagenomes</taxon>
    </lineage>
</organism>
<gene>
    <name evidence="2" type="ORF">METZ01_LOCUS156891</name>
</gene>
<dbReference type="AlphaFoldDB" id="A0A382ASS5"/>
<evidence type="ECO:0000256" key="1">
    <source>
        <dbReference type="SAM" id="MobiDB-lite"/>
    </source>
</evidence>
<feature type="region of interest" description="Disordered" evidence="1">
    <location>
        <begin position="1"/>
        <end position="20"/>
    </location>
</feature>
<accession>A0A382ASS5</accession>
<name>A0A382ASS5_9ZZZZ</name>
<dbReference type="EMBL" id="UINC01026490">
    <property type="protein sequence ID" value="SVB04037.1"/>
    <property type="molecule type" value="Genomic_DNA"/>
</dbReference>
<evidence type="ECO:0000313" key="2">
    <source>
        <dbReference type="EMBL" id="SVB04037.1"/>
    </source>
</evidence>
<protein>
    <submittedName>
        <fullName evidence="2">Uncharacterized protein</fullName>
    </submittedName>
</protein>
<sequence>MLMGKTYRGSGLHVSNGGLDSDRSGLSVTGKVTLVLNETK</sequence>
<proteinExistence type="predicted"/>